<dbReference type="PROSITE" id="PS51833">
    <property type="entry name" value="HDOD"/>
    <property type="match status" value="1"/>
</dbReference>
<organism evidence="2 3">
    <name type="scientific">Rugamonas fusca</name>
    <dbReference type="NCBI Taxonomy" id="2758568"/>
    <lineage>
        <taxon>Bacteria</taxon>
        <taxon>Pseudomonadati</taxon>
        <taxon>Pseudomonadota</taxon>
        <taxon>Betaproteobacteria</taxon>
        <taxon>Burkholderiales</taxon>
        <taxon>Oxalobacteraceae</taxon>
        <taxon>Telluria group</taxon>
        <taxon>Rugamonas</taxon>
    </lineage>
</organism>
<keyword evidence="3" id="KW-1185">Reference proteome</keyword>
<dbReference type="Proteomes" id="UP000566711">
    <property type="component" value="Unassembled WGS sequence"/>
</dbReference>
<proteinExistence type="predicted"/>
<dbReference type="InterPro" id="IPR013976">
    <property type="entry name" value="HDOD"/>
</dbReference>
<sequence length="402" mass="43437">MHQTNFLVREPLLDPKQRVVGYELTWQQSSLEPFTAQDLEELVGFVASQVNGDDGTWLLRDKTLFLQAVPAMLSTDALYNMPPEHTVLSIKTSELANPSTLQAVQALRAGGVGILLREADLARIGNRLPTIASYVEVRFSGADVASQARSYALLKQSTVRMVGRPVTTWADFDACAALGLDAFVGKLHLTPRPGADTKGMNPAQTIIMQLMQMVKQEADIQQIEAVLKRDATLSYKLLRFINSAGFGAGREVQSLRQALALLGYTPLYRWLTLLLATASTSGYSPVLLETAVVRGRLAELLGQAALGKSEAENIFVAGMFSLLDRLLGIPMQEVLEAIQLSDDVVAALLTRGGKYGPYLALAEACELNSALVASLAASLNLTPLDVNKAHLSALCWAQNLAS</sequence>
<dbReference type="RefSeq" id="WP_182220262.1">
    <property type="nucleotide sequence ID" value="NZ_JACEZS010000025.1"/>
</dbReference>
<accession>A0A7W2ELM8</accession>
<dbReference type="SUPFAM" id="SSF109604">
    <property type="entry name" value="HD-domain/PDEase-like"/>
    <property type="match status" value="1"/>
</dbReference>
<dbReference type="PANTHER" id="PTHR33525:SF4">
    <property type="entry name" value="CYCLIC DI-GMP PHOSPHODIESTERASE CDGJ"/>
    <property type="match status" value="1"/>
</dbReference>
<dbReference type="EMBL" id="JACEZS010000025">
    <property type="protein sequence ID" value="MBA5608081.1"/>
    <property type="molecule type" value="Genomic_DNA"/>
</dbReference>
<evidence type="ECO:0000313" key="3">
    <source>
        <dbReference type="Proteomes" id="UP000566711"/>
    </source>
</evidence>
<feature type="domain" description="HDOD" evidence="1">
    <location>
        <begin position="200"/>
        <end position="395"/>
    </location>
</feature>
<reference evidence="2 3" key="1">
    <citation type="submission" date="2020-07" db="EMBL/GenBank/DDBJ databases">
        <title>Novel species isolated from subtropical streams in China.</title>
        <authorList>
            <person name="Lu H."/>
        </authorList>
    </citation>
    <scope>NUCLEOTIDE SEQUENCE [LARGE SCALE GENOMIC DNA]</scope>
    <source>
        <strain evidence="2 3">FT3S</strain>
    </source>
</reference>
<dbReference type="PIRSF" id="PIRSF003180">
    <property type="entry name" value="DiGMPpdiest_YuxH"/>
    <property type="match status" value="1"/>
</dbReference>
<evidence type="ECO:0000313" key="2">
    <source>
        <dbReference type="EMBL" id="MBA5608081.1"/>
    </source>
</evidence>
<dbReference type="Pfam" id="PF08668">
    <property type="entry name" value="HDOD"/>
    <property type="match status" value="1"/>
</dbReference>
<evidence type="ECO:0000259" key="1">
    <source>
        <dbReference type="PROSITE" id="PS51833"/>
    </source>
</evidence>
<name>A0A7W2ELM8_9BURK</name>
<dbReference type="InterPro" id="IPR014408">
    <property type="entry name" value="dGMP_Pdiesterase_EAL/HD-GYP"/>
</dbReference>
<gene>
    <name evidence="2" type="ORF">H3H36_22285</name>
</gene>
<dbReference type="AlphaFoldDB" id="A0A7W2ELM8"/>
<comment type="caution">
    <text evidence="2">The sequence shown here is derived from an EMBL/GenBank/DDBJ whole genome shotgun (WGS) entry which is preliminary data.</text>
</comment>
<dbReference type="PANTHER" id="PTHR33525">
    <property type="match status" value="1"/>
</dbReference>
<protein>
    <submittedName>
        <fullName evidence="2">HDOD domain-containing protein</fullName>
    </submittedName>
</protein>
<dbReference type="InterPro" id="IPR052340">
    <property type="entry name" value="RNase_Y/CdgJ"/>
</dbReference>
<dbReference type="Gene3D" id="1.10.3210.10">
    <property type="entry name" value="Hypothetical protein af1432"/>
    <property type="match status" value="1"/>
</dbReference>